<feature type="non-terminal residue" evidence="4">
    <location>
        <position position="277"/>
    </location>
</feature>
<dbReference type="InterPro" id="IPR036179">
    <property type="entry name" value="Ig-like_dom_sf"/>
</dbReference>
<dbReference type="OrthoDB" id="8439544at2759"/>
<organism evidence="4 5">
    <name type="scientific">Clarias magur</name>
    <name type="common">Asian catfish</name>
    <name type="synonym">Macropteronotus magur</name>
    <dbReference type="NCBI Taxonomy" id="1594786"/>
    <lineage>
        <taxon>Eukaryota</taxon>
        <taxon>Metazoa</taxon>
        <taxon>Chordata</taxon>
        <taxon>Craniata</taxon>
        <taxon>Vertebrata</taxon>
        <taxon>Euteleostomi</taxon>
        <taxon>Actinopterygii</taxon>
        <taxon>Neopterygii</taxon>
        <taxon>Teleostei</taxon>
        <taxon>Ostariophysi</taxon>
        <taxon>Siluriformes</taxon>
        <taxon>Clariidae</taxon>
        <taxon>Clarias</taxon>
    </lineage>
</organism>
<dbReference type="InterPro" id="IPR013783">
    <property type="entry name" value="Ig-like_fold"/>
</dbReference>
<feature type="transmembrane region" description="Helical" evidence="2">
    <location>
        <begin position="218"/>
        <end position="241"/>
    </location>
</feature>
<gene>
    <name evidence="4" type="ORF">DAT39_016971</name>
</gene>
<accession>A0A8J4X512</accession>
<evidence type="ECO:0000256" key="3">
    <source>
        <dbReference type="SAM" id="SignalP"/>
    </source>
</evidence>
<evidence type="ECO:0000256" key="1">
    <source>
        <dbReference type="SAM" id="MobiDB-lite"/>
    </source>
</evidence>
<feature type="region of interest" description="Disordered" evidence="1">
    <location>
        <begin position="258"/>
        <end position="277"/>
    </location>
</feature>
<dbReference type="Gene3D" id="2.60.40.10">
    <property type="entry name" value="Immunoglobulins"/>
    <property type="match status" value="1"/>
</dbReference>
<comment type="caution">
    <text evidence="4">The sequence shown here is derived from an EMBL/GenBank/DDBJ whole genome shotgun (WGS) entry which is preliminary data.</text>
</comment>
<protein>
    <recommendedName>
        <fullName evidence="6">Ig-like domain-containing protein</fullName>
    </recommendedName>
</protein>
<feature type="non-terminal residue" evidence="4">
    <location>
        <position position="1"/>
    </location>
</feature>
<feature type="chain" id="PRO_5035180138" description="Ig-like domain-containing protein" evidence="3">
    <location>
        <begin position="23"/>
        <end position="277"/>
    </location>
</feature>
<name>A0A8J4X512_CLAMG</name>
<reference evidence="4" key="1">
    <citation type="submission" date="2020-07" db="EMBL/GenBank/DDBJ databases">
        <title>Clarias magur genome sequencing, assembly and annotation.</title>
        <authorList>
            <person name="Kushwaha B."/>
            <person name="Kumar R."/>
            <person name="Das P."/>
            <person name="Joshi C.G."/>
            <person name="Kumar D."/>
            <person name="Nagpure N.S."/>
            <person name="Pandey M."/>
            <person name="Agarwal S."/>
            <person name="Srivastava S."/>
            <person name="Singh M."/>
            <person name="Sahoo L."/>
            <person name="Jayasankar P."/>
            <person name="Meher P.K."/>
            <person name="Koringa P.G."/>
            <person name="Iquebal M.A."/>
            <person name="Das S.P."/>
            <person name="Bit A."/>
            <person name="Patnaik S."/>
            <person name="Patel N."/>
            <person name="Shah T.M."/>
            <person name="Hinsu A."/>
            <person name="Jena J.K."/>
        </authorList>
    </citation>
    <scope>NUCLEOTIDE SEQUENCE</scope>
    <source>
        <strain evidence="4">CIFAMagur01</strain>
        <tissue evidence="4">Testis</tissue>
    </source>
</reference>
<keyword evidence="5" id="KW-1185">Reference proteome</keyword>
<proteinExistence type="predicted"/>
<keyword evidence="2" id="KW-0472">Membrane</keyword>
<dbReference type="AlphaFoldDB" id="A0A8J4X512"/>
<evidence type="ECO:0000256" key="2">
    <source>
        <dbReference type="SAM" id="Phobius"/>
    </source>
</evidence>
<keyword evidence="3" id="KW-0732">Signal</keyword>
<dbReference type="EMBL" id="QNUK01000440">
    <property type="protein sequence ID" value="KAF5893328.1"/>
    <property type="molecule type" value="Genomic_DNA"/>
</dbReference>
<dbReference type="SUPFAM" id="SSF48726">
    <property type="entry name" value="Immunoglobulin"/>
    <property type="match status" value="1"/>
</dbReference>
<keyword evidence="2" id="KW-1133">Transmembrane helix</keyword>
<sequence>LARNKMQDIVGILLMFMGAASGLLVQDPVVCRFTESNPCYVALGQQLHLPMPRESGFNLTITDNTATDHIIFDYGTRNCIPKKAYIEGWKFFYDNKTMILSSAARSDYGTYTLQTFDANGTSTGSYALQVNIEAEVSSVKMSYSCLSPFVWRVYCSADGDNLSFNWSSGFVTWFENGSSTLVLDKIHKENVTCHVQNHVSDDSDFVSLQKCPEYTLNLLGYVCVLLVMPFVLFNGIAFYMYRKKQVLMDKEAQSQDDMETANVEVTHLPPNSTATTP</sequence>
<dbReference type="Proteomes" id="UP000727407">
    <property type="component" value="Unassembled WGS sequence"/>
</dbReference>
<feature type="signal peptide" evidence="3">
    <location>
        <begin position="1"/>
        <end position="22"/>
    </location>
</feature>
<keyword evidence="2" id="KW-0812">Transmembrane</keyword>
<evidence type="ECO:0008006" key="6">
    <source>
        <dbReference type="Google" id="ProtNLM"/>
    </source>
</evidence>
<evidence type="ECO:0000313" key="5">
    <source>
        <dbReference type="Proteomes" id="UP000727407"/>
    </source>
</evidence>
<evidence type="ECO:0000313" key="4">
    <source>
        <dbReference type="EMBL" id="KAF5893328.1"/>
    </source>
</evidence>